<evidence type="ECO:0000313" key="1">
    <source>
        <dbReference type="EMBL" id="CEK50775.1"/>
    </source>
</evidence>
<dbReference type="AlphaFoldDB" id="A0A0B6Y5H5"/>
<organism evidence="1">
    <name type="scientific">Arion vulgaris</name>
    <dbReference type="NCBI Taxonomy" id="1028688"/>
    <lineage>
        <taxon>Eukaryota</taxon>
        <taxon>Metazoa</taxon>
        <taxon>Spiralia</taxon>
        <taxon>Lophotrochozoa</taxon>
        <taxon>Mollusca</taxon>
        <taxon>Gastropoda</taxon>
        <taxon>Heterobranchia</taxon>
        <taxon>Euthyneura</taxon>
        <taxon>Panpulmonata</taxon>
        <taxon>Eupulmonata</taxon>
        <taxon>Stylommatophora</taxon>
        <taxon>Helicina</taxon>
        <taxon>Arionoidea</taxon>
        <taxon>Arionidae</taxon>
        <taxon>Arion</taxon>
    </lineage>
</organism>
<feature type="non-terminal residue" evidence="1">
    <location>
        <position position="1"/>
    </location>
</feature>
<protein>
    <submittedName>
        <fullName evidence="1">Uncharacterized protein</fullName>
    </submittedName>
</protein>
<dbReference type="EMBL" id="HACG01003910">
    <property type="protein sequence ID" value="CEK50775.1"/>
    <property type="molecule type" value="Transcribed_RNA"/>
</dbReference>
<reference evidence="1" key="1">
    <citation type="submission" date="2014-12" db="EMBL/GenBank/DDBJ databases">
        <title>Insight into the proteome of Arion vulgaris.</title>
        <authorList>
            <person name="Aradska J."/>
            <person name="Bulat T."/>
            <person name="Smidak R."/>
            <person name="Sarate P."/>
            <person name="Gangsoo J."/>
            <person name="Sialana F."/>
            <person name="Bilban M."/>
            <person name="Lubec G."/>
        </authorList>
    </citation>
    <scope>NUCLEOTIDE SEQUENCE</scope>
    <source>
        <tissue evidence="1">Skin</tissue>
    </source>
</reference>
<feature type="non-terminal residue" evidence="1">
    <location>
        <position position="109"/>
    </location>
</feature>
<name>A0A0B6Y5H5_9EUPU</name>
<sequence>RSSLNSINDVRPLGTIGLEKVDKMVTSGDRSYESVVSDFMPSTPQSKDHQCLDIPLERNIPYNETLQDKHFQYQQENSSGYVQIMPQQQSPFVEMNFQRADHFMHTKEA</sequence>
<accession>A0A0B6Y5H5</accession>
<proteinExistence type="predicted"/>
<gene>
    <name evidence="1" type="primary">ORF11634</name>
</gene>